<dbReference type="EMBL" id="BGPR01000534">
    <property type="protein sequence ID" value="GBM25311.1"/>
    <property type="molecule type" value="Genomic_DNA"/>
</dbReference>
<name>A0A4Y2E8T6_ARAVE</name>
<evidence type="ECO:0000256" key="1">
    <source>
        <dbReference type="SAM" id="MobiDB-lite"/>
    </source>
</evidence>
<evidence type="ECO:0000313" key="3">
    <source>
        <dbReference type="Proteomes" id="UP000499080"/>
    </source>
</evidence>
<dbReference type="AlphaFoldDB" id="A0A4Y2E8T6"/>
<comment type="caution">
    <text evidence="2">The sequence shown here is derived from an EMBL/GenBank/DDBJ whole genome shotgun (WGS) entry which is preliminary data.</text>
</comment>
<feature type="region of interest" description="Disordered" evidence="1">
    <location>
        <begin position="83"/>
        <end position="104"/>
    </location>
</feature>
<sequence>MVDLEKNGDPDRRRKSLFSASAEDSKLCSVLQEKLLYQQDRNVLSRESMKLLGNSDTLQRTFLGCFLERCLCGHTADLKKEAGSSSEFGHQTQDHRQRSCYCNV</sequence>
<protein>
    <submittedName>
        <fullName evidence="2">Uncharacterized protein</fullName>
    </submittedName>
</protein>
<gene>
    <name evidence="2" type="ORF">AVEN_45935_1</name>
</gene>
<dbReference type="Proteomes" id="UP000499080">
    <property type="component" value="Unassembled WGS sequence"/>
</dbReference>
<reference evidence="2 3" key="1">
    <citation type="journal article" date="2019" name="Sci. Rep.">
        <title>Orb-weaving spider Araneus ventricosus genome elucidates the spidroin gene catalogue.</title>
        <authorList>
            <person name="Kono N."/>
            <person name="Nakamura H."/>
            <person name="Ohtoshi R."/>
            <person name="Moran D.A.P."/>
            <person name="Shinohara A."/>
            <person name="Yoshida Y."/>
            <person name="Fujiwara M."/>
            <person name="Mori M."/>
            <person name="Tomita M."/>
            <person name="Arakawa K."/>
        </authorList>
    </citation>
    <scope>NUCLEOTIDE SEQUENCE [LARGE SCALE GENOMIC DNA]</scope>
</reference>
<keyword evidence="3" id="KW-1185">Reference proteome</keyword>
<organism evidence="2 3">
    <name type="scientific">Araneus ventricosus</name>
    <name type="common">Orbweaver spider</name>
    <name type="synonym">Epeira ventricosa</name>
    <dbReference type="NCBI Taxonomy" id="182803"/>
    <lineage>
        <taxon>Eukaryota</taxon>
        <taxon>Metazoa</taxon>
        <taxon>Ecdysozoa</taxon>
        <taxon>Arthropoda</taxon>
        <taxon>Chelicerata</taxon>
        <taxon>Arachnida</taxon>
        <taxon>Araneae</taxon>
        <taxon>Araneomorphae</taxon>
        <taxon>Entelegynae</taxon>
        <taxon>Araneoidea</taxon>
        <taxon>Araneidae</taxon>
        <taxon>Araneus</taxon>
    </lineage>
</organism>
<evidence type="ECO:0000313" key="2">
    <source>
        <dbReference type="EMBL" id="GBM25311.1"/>
    </source>
</evidence>
<accession>A0A4Y2E8T6</accession>
<proteinExistence type="predicted"/>